<proteinExistence type="predicted"/>
<dbReference type="RefSeq" id="WP_116774136.1">
    <property type="nucleotide sequence ID" value="NZ_QDKG01000001.1"/>
</dbReference>
<keyword evidence="2" id="KW-1185">Reference proteome</keyword>
<accession>A0A2T8HLD7</accession>
<dbReference type="Pfam" id="PF14058">
    <property type="entry name" value="PcfK"/>
    <property type="match status" value="1"/>
</dbReference>
<gene>
    <name evidence="1" type="ORF">DC487_01200</name>
</gene>
<organism evidence="1 2">
    <name type="scientific">Sphingobacterium corticibacter</name>
    <dbReference type="NCBI Taxonomy" id="2171749"/>
    <lineage>
        <taxon>Bacteria</taxon>
        <taxon>Pseudomonadati</taxon>
        <taxon>Bacteroidota</taxon>
        <taxon>Sphingobacteriia</taxon>
        <taxon>Sphingobacteriales</taxon>
        <taxon>Sphingobacteriaceae</taxon>
        <taxon>Sphingobacterium</taxon>
    </lineage>
</organism>
<dbReference type="OrthoDB" id="713714at2"/>
<dbReference type="Proteomes" id="UP000245627">
    <property type="component" value="Unassembled WGS sequence"/>
</dbReference>
<dbReference type="InterPro" id="IPR025624">
    <property type="entry name" value="PcfK"/>
</dbReference>
<dbReference type="EMBL" id="QDKG01000001">
    <property type="protein sequence ID" value="PVH26271.1"/>
    <property type="molecule type" value="Genomic_DNA"/>
</dbReference>
<evidence type="ECO:0000313" key="2">
    <source>
        <dbReference type="Proteomes" id="UP000245627"/>
    </source>
</evidence>
<sequence length="123" mass="13807">MQVTDAFKDIIQSHLTGVANTDSNFAKSFANPEKKIEDCITYILNTVKSSGKMGFADDEIFGMAMHYYDEEKIDVGKPINGKVVVNRSIEKPAATEKTVQQMKVKKPIKKDETIISKNQLTMF</sequence>
<evidence type="ECO:0008006" key="3">
    <source>
        <dbReference type="Google" id="ProtNLM"/>
    </source>
</evidence>
<comment type="caution">
    <text evidence="1">The sequence shown here is derived from an EMBL/GenBank/DDBJ whole genome shotgun (WGS) entry which is preliminary data.</text>
</comment>
<reference evidence="1 2" key="1">
    <citation type="submission" date="2018-04" db="EMBL/GenBank/DDBJ databases">
        <title>Sphingobacterium cortibacter sp. nov.</title>
        <authorList>
            <person name="Li Y."/>
        </authorList>
    </citation>
    <scope>NUCLEOTIDE SEQUENCE [LARGE SCALE GENOMIC DNA]</scope>
    <source>
        <strain evidence="1 2">2c-3</strain>
    </source>
</reference>
<evidence type="ECO:0000313" key="1">
    <source>
        <dbReference type="EMBL" id="PVH26271.1"/>
    </source>
</evidence>
<name>A0A2T8HLD7_9SPHI</name>
<dbReference type="AlphaFoldDB" id="A0A2T8HLD7"/>
<protein>
    <recommendedName>
        <fullName evidence="3">PcfK-like protein</fullName>
    </recommendedName>
</protein>